<dbReference type="Pfam" id="PF03992">
    <property type="entry name" value="ABM"/>
    <property type="match status" value="1"/>
</dbReference>
<sequence>MLIINKVEERRYTRRCVPSSFSDRSHLSFECWRRENKDTVEFVHVSKWKSQDAFEAWISQDEHVNGHKKMNKTLRAFELYDSLEN</sequence>
<dbReference type="InterPro" id="IPR007138">
    <property type="entry name" value="ABM_dom"/>
</dbReference>
<comment type="caution">
    <text evidence="2">The sequence shown here is derived from an EMBL/GenBank/DDBJ whole genome shotgun (WGS) entry which is preliminary data.</text>
</comment>
<proteinExistence type="predicted"/>
<evidence type="ECO:0000313" key="2">
    <source>
        <dbReference type="EMBL" id="NMF01462.1"/>
    </source>
</evidence>
<protein>
    <recommendedName>
        <fullName evidence="1">ABM domain-containing protein</fullName>
    </recommendedName>
</protein>
<dbReference type="EMBL" id="JABAGO010000090">
    <property type="protein sequence ID" value="NMF01462.1"/>
    <property type="molecule type" value="Genomic_DNA"/>
</dbReference>
<evidence type="ECO:0000313" key="3">
    <source>
        <dbReference type="Proteomes" id="UP000561326"/>
    </source>
</evidence>
<organism evidence="2 3">
    <name type="scientific">Aneurinibacillus aneurinilyticus</name>
    <name type="common">Bacillus aneurinolyticus</name>
    <dbReference type="NCBI Taxonomy" id="1391"/>
    <lineage>
        <taxon>Bacteria</taxon>
        <taxon>Bacillati</taxon>
        <taxon>Bacillota</taxon>
        <taxon>Bacilli</taxon>
        <taxon>Bacillales</taxon>
        <taxon>Paenibacillaceae</taxon>
        <taxon>Aneurinibacillus group</taxon>
        <taxon>Aneurinibacillus</taxon>
    </lineage>
</organism>
<dbReference type="Proteomes" id="UP000561326">
    <property type="component" value="Unassembled WGS sequence"/>
</dbReference>
<evidence type="ECO:0000259" key="1">
    <source>
        <dbReference type="Pfam" id="PF03992"/>
    </source>
</evidence>
<reference evidence="2 3" key="1">
    <citation type="submission" date="2020-04" db="EMBL/GenBank/DDBJ databases">
        <authorList>
            <person name="Hitch T.C.A."/>
            <person name="Wylensek D."/>
            <person name="Clavel T."/>
        </authorList>
    </citation>
    <scope>NUCLEOTIDE SEQUENCE [LARGE SCALE GENOMIC DNA]</scope>
    <source>
        <strain evidence="2 3">WB01_D5_05</strain>
    </source>
</reference>
<feature type="domain" description="ABM" evidence="1">
    <location>
        <begin position="20"/>
        <end position="68"/>
    </location>
</feature>
<dbReference type="Gene3D" id="3.30.70.100">
    <property type="match status" value="1"/>
</dbReference>
<name>A0A848D2G7_ANEAE</name>
<dbReference type="InterPro" id="IPR011008">
    <property type="entry name" value="Dimeric_a/b-barrel"/>
</dbReference>
<dbReference type="SUPFAM" id="SSF54909">
    <property type="entry name" value="Dimeric alpha+beta barrel"/>
    <property type="match status" value="1"/>
</dbReference>
<dbReference type="AlphaFoldDB" id="A0A848D2G7"/>
<gene>
    <name evidence="2" type="ORF">HF838_25060</name>
</gene>
<accession>A0A848D2G7</accession>